<dbReference type="AlphaFoldDB" id="A0A0A8ZID5"/>
<sequence>MSHLIRYMCTPVSLQAIFQVTLTLYKDLCCLLISNTIFSKLCKAQRTFCVSIRQMLCCILNTCGAKSISPDAMSYMVIFVITCGARSYYGVFDQYHH</sequence>
<name>A0A0A8ZID5_ARUDO</name>
<organism evidence="1">
    <name type="scientific">Arundo donax</name>
    <name type="common">Giant reed</name>
    <name type="synonym">Donax arundinaceus</name>
    <dbReference type="NCBI Taxonomy" id="35708"/>
    <lineage>
        <taxon>Eukaryota</taxon>
        <taxon>Viridiplantae</taxon>
        <taxon>Streptophyta</taxon>
        <taxon>Embryophyta</taxon>
        <taxon>Tracheophyta</taxon>
        <taxon>Spermatophyta</taxon>
        <taxon>Magnoliopsida</taxon>
        <taxon>Liliopsida</taxon>
        <taxon>Poales</taxon>
        <taxon>Poaceae</taxon>
        <taxon>PACMAD clade</taxon>
        <taxon>Arundinoideae</taxon>
        <taxon>Arundineae</taxon>
        <taxon>Arundo</taxon>
    </lineage>
</organism>
<reference evidence="1" key="1">
    <citation type="submission" date="2014-09" db="EMBL/GenBank/DDBJ databases">
        <authorList>
            <person name="Magalhaes I.L.F."/>
            <person name="Oliveira U."/>
            <person name="Santos F.R."/>
            <person name="Vidigal T.H.D.A."/>
            <person name="Brescovit A.D."/>
            <person name="Santos A.J."/>
        </authorList>
    </citation>
    <scope>NUCLEOTIDE SEQUENCE</scope>
    <source>
        <tissue evidence="1">Shoot tissue taken approximately 20 cm above the soil surface</tissue>
    </source>
</reference>
<protein>
    <submittedName>
        <fullName evidence="1">Uncharacterized protein</fullName>
    </submittedName>
</protein>
<reference evidence="1" key="2">
    <citation type="journal article" date="2015" name="Data Brief">
        <title>Shoot transcriptome of the giant reed, Arundo donax.</title>
        <authorList>
            <person name="Barrero R.A."/>
            <person name="Guerrero F.D."/>
            <person name="Moolhuijzen P."/>
            <person name="Goolsby J.A."/>
            <person name="Tidwell J."/>
            <person name="Bellgard S.E."/>
            <person name="Bellgard M.I."/>
        </authorList>
    </citation>
    <scope>NUCLEOTIDE SEQUENCE</scope>
    <source>
        <tissue evidence="1">Shoot tissue taken approximately 20 cm above the soil surface</tissue>
    </source>
</reference>
<proteinExistence type="predicted"/>
<accession>A0A0A8ZID5</accession>
<evidence type="ECO:0000313" key="1">
    <source>
        <dbReference type="EMBL" id="JAD39134.1"/>
    </source>
</evidence>
<dbReference type="EMBL" id="GBRH01258761">
    <property type="protein sequence ID" value="JAD39134.1"/>
    <property type="molecule type" value="Transcribed_RNA"/>
</dbReference>